<dbReference type="AlphaFoldDB" id="A0AAV0WCR8"/>
<feature type="binding site" evidence="8">
    <location>
        <position position="209"/>
    </location>
    <ligand>
        <name>Zn(2+)</name>
        <dbReference type="ChEBI" id="CHEBI:29105"/>
        <label>1</label>
    </ligand>
</feature>
<dbReference type="InterPro" id="IPR028651">
    <property type="entry name" value="ING_fam"/>
</dbReference>
<organism evidence="12 13">
    <name type="scientific">Macrosiphum euphorbiae</name>
    <name type="common">potato aphid</name>
    <dbReference type="NCBI Taxonomy" id="13131"/>
    <lineage>
        <taxon>Eukaryota</taxon>
        <taxon>Metazoa</taxon>
        <taxon>Ecdysozoa</taxon>
        <taxon>Arthropoda</taxon>
        <taxon>Hexapoda</taxon>
        <taxon>Insecta</taxon>
        <taxon>Pterygota</taxon>
        <taxon>Neoptera</taxon>
        <taxon>Paraneoptera</taxon>
        <taxon>Hemiptera</taxon>
        <taxon>Sternorrhyncha</taxon>
        <taxon>Aphidomorpha</taxon>
        <taxon>Aphidoidea</taxon>
        <taxon>Aphididae</taxon>
        <taxon>Macrosiphini</taxon>
        <taxon>Macrosiphum</taxon>
    </lineage>
</organism>
<dbReference type="InterPro" id="IPR001965">
    <property type="entry name" value="Znf_PHD"/>
</dbReference>
<gene>
    <name evidence="12" type="ORF">MEUPH1_LOCUS9781</name>
</gene>
<comment type="function">
    <text evidence="10">Component of an histone acetyltransferase complex.</text>
</comment>
<evidence type="ECO:0000256" key="10">
    <source>
        <dbReference type="RuleBase" id="RU361213"/>
    </source>
</evidence>
<proteinExistence type="inferred from homology"/>
<evidence type="ECO:0000259" key="11">
    <source>
        <dbReference type="PROSITE" id="PS50016"/>
    </source>
</evidence>
<protein>
    <recommendedName>
        <fullName evidence="10">Inhibitor of growth protein</fullName>
    </recommendedName>
</protein>
<accession>A0AAV0WCR8</accession>
<reference evidence="12 13" key="1">
    <citation type="submission" date="2023-01" db="EMBL/GenBank/DDBJ databases">
        <authorList>
            <person name="Whitehead M."/>
        </authorList>
    </citation>
    <scope>NUCLEOTIDE SEQUENCE [LARGE SCALE GENOMIC DNA]</scope>
</reference>
<comment type="subcellular location">
    <subcellularLocation>
        <location evidence="1 10">Nucleus</location>
    </subcellularLocation>
</comment>
<evidence type="ECO:0000256" key="1">
    <source>
        <dbReference type="ARBA" id="ARBA00004123"/>
    </source>
</evidence>
<dbReference type="SMART" id="SM00249">
    <property type="entry name" value="PHD"/>
    <property type="match status" value="1"/>
</dbReference>
<evidence type="ECO:0000256" key="3">
    <source>
        <dbReference type="ARBA" id="ARBA00022723"/>
    </source>
</evidence>
<evidence type="ECO:0000256" key="7">
    <source>
        <dbReference type="ARBA" id="ARBA00023242"/>
    </source>
</evidence>
<feature type="binding site" evidence="8">
    <location>
        <position position="212"/>
    </location>
    <ligand>
        <name>Zn(2+)</name>
        <dbReference type="ChEBI" id="CHEBI:29105"/>
        <label>1</label>
    </ligand>
</feature>
<keyword evidence="7 10" id="KW-0539">Nucleus</keyword>
<dbReference type="SUPFAM" id="SSF57903">
    <property type="entry name" value="FYVE/PHD zinc finger"/>
    <property type="match status" value="1"/>
</dbReference>
<dbReference type="Proteomes" id="UP001160148">
    <property type="component" value="Unassembled WGS sequence"/>
</dbReference>
<dbReference type="PROSITE" id="PS50016">
    <property type="entry name" value="ZF_PHD_2"/>
    <property type="match status" value="1"/>
</dbReference>
<keyword evidence="3 8" id="KW-0479">Metal-binding</keyword>
<comment type="subunit">
    <text evidence="10">Component of an histone acetyltransferase complex. Interacts with H3K4me3 and to a lesser extent with H3K4me2.</text>
</comment>
<evidence type="ECO:0000256" key="9">
    <source>
        <dbReference type="PROSITE-ProRule" id="PRU00146"/>
    </source>
</evidence>
<comment type="domain">
    <text evidence="10">The PHD-type zinc finger mediates the binding to H3K4me3.</text>
</comment>
<keyword evidence="5 8" id="KW-0862">Zinc</keyword>
<keyword evidence="6 10" id="KW-0156">Chromatin regulator</keyword>
<dbReference type="GO" id="GO:0005634">
    <property type="term" value="C:nucleus"/>
    <property type="evidence" value="ECO:0007669"/>
    <property type="project" value="UniProtKB-SubCell"/>
</dbReference>
<evidence type="ECO:0000313" key="12">
    <source>
        <dbReference type="EMBL" id="CAI6353689.1"/>
    </source>
</evidence>
<dbReference type="Gene3D" id="3.30.40.10">
    <property type="entry name" value="Zinc/RING finger domain, C3HC4 (zinc finger)"/>
    <property type="match status" value="1"/>
</dbReference>
<feature type="binding site" evidence="8">
    <location>
        <position position="198"/>
    </location>
    <ligand>
        <name>Zn(2+)</name>
        <dbReference type="ChEBI" id="CHEBI:29105"/>
        <label>2</label>
    </ligand>
</feature>
<feature type="binding site" evidence="8">
    <location>
        <position position="203"/>
    </location>
    <ligand>
        <name>Zn(2+)</name>
        <dbReference type="ChEBI" id="CHEBI:29105"/>
        <label>2</label>
    </ligand>
</feature>
<feature type="binding site" evidence="8">
    <location>
        <position position="225"/>
    </location>
    <ligand>
        <name>Zn(2+)</name>
        <dbReference type="ChEBI" id="CHEBI:29105"/>
        <label>2</label>
    </ligand>
</feature>
<comment type="caution">
    <text evidence="12">The sequence shown here is derived from an EMBL/GenBank/DDBJ whole genome shotgun (WGS) entry which is preliminary data.</text>
</comment>
<dbReference type="GO" id="GO:0006325">
    <property type="term" value="P:chromatin organization"/>
    <property type="evidence" value="ECO:0007669"/>
    <property type="project" value="UniProtKB-KW"/>
</dbReference>
<dbReference type="GO" id="GO:0008270">
    <property type="term" value="F:zinc ion binding"/>
    <property type="evidence" value="ECO:0007669"/>
    <property type="project" value="UniProtKB-KW"/>
</dbReference>
<dbReference type="PANTHER" id="PTHR10333:SF42">
    <property type="entry name" value="INHIBITOR OF GROWTH PROTEIN 5"/>
    <property type="match status" value="1"/>
</dbReference>
<evidence type="ECO:0000256" key="8">
    <source>
        <dbReference type="PIRSR" id="PIRSR628651-51"/>
    </source>
</evidence>
<dbReference type="SMART" id="SM01408">
    <property type="entry name" value="ING"/>
    <property type="match status" value="1"/>
</dbReference>
<dbReference type="InterPro" id="IPR011011">
    <property type="entry name" value="Znf_FYVE_PHD"/>
</dbReference>
<evidence type="ECO:0000256" key="5">
    <source>
        <dbReference type="ARBA" id="ARBA00022833"/>
    </source>
</evidence>
<evidence type="ECO:0000256" key="6">
    <source>
        <dbReference type="ARBA" id="ARBA00022853"/>
    </source>
</evidence>
<feature type="binding site" evidence="8">
    <location>
        <position position="228"/>
    </location>
    <ligand>
        <name>Zn(2+)</name>
        <dbReference type="ChEBI" id="CHEBI:29105"/>
        <label>2</label>
    </ligand>
</feature>
<dbReference type="EMBL" id="CARXXK010000002">
    <property type="protein sequence ID" value="CAI6353689.1"/>
    <property type="molecule type" value="Genomic_DNA"/>
</dbReference>
<keyword evidence="4 9" id="KW-0863">Zinc-finger</keyword>
<dbReference type="InterPro" id="IPR013083">
    <property type="entry name" value="Znf_RING/FYVE/PHD"/>
</dbReference>
<feature type="domain" description="PHD-type" evidence="11">
    <location>
        <begin position="182"/>
        <end position="231"/>
    </location>
</feature>
<dbReference type="InterPro" id="IPR024610">
    <property type="entry name" value="ING_N_histone-binding"/>
</dbReference>
<dbReference type="InterPro" id="IPR019786">
    <property type="entry name" value="Zinc_finger_PHD-type_CS"/>
</dbReference>
<name>A0AAV0WCR8_9HEMI</name>
<dbReference type="Gene3D" id="6.10.140.1740">
    <property type="match status" value="1"/>
</dbReference>
<feature type="binding site" evidence="8">
    <location>
        <position position="187"/>
    </location>
    <ligand>
        <name>Zn(2+)</name>
        <dbReference type="ChEBI" id="CHEBI:29105"/>
        <label>1</label>
    </ligand>
</feature>
<keyword evidence="13" id="KW-1185">Reference proteome</keyword>
<feature type="binding site" evidence="8">
    <location>
        <position position="185"/>
    </location>
    <ligand>
        <name>Zn(2+)</name>
        <dbReference type="ChEBI" id="CHEBI:29105"/>
        <label>1</label>
    </ligand>
</feature>
<dbReference type="InterPro" id="IPR019787">
    <property type="entry name" value="Znf_PHD-finger"/>
</dbReference>
<dbReference type="Pfam" id="PF12998">
    <property type="entry name" value="ING"/>
    <property type="match status" value="1"/>
</dbReference>
<evidence type="ECO:0000313" key="13">
    <source>
        <dbReference type="Proteomes" id="UP001160148"/>
    </source>
</evidence>
<sequence>MASSPYFDDVESSLNKLPEELEQNLKLMLDLDTKSTKLIAEIDKMSNDYTSNIKKYSLKKQKKIMKSIQSKYDEVKSLSDDKVQISIQNYTLVDKSIINFDNEMSKFEERVQLKAEIQEKALNDKQYLNPKKGCLKIKSEPSTDQSNSTNSVDNVAVTSGASFGDGIALSAYVDMPIDPNEPTFCLCKKVSFGEMIGCTNPDCDIEWFHFKCVNLITKPEGEWFCPNCRKNKKKK</sequence>
<dbReference type="CDD" id="cd15586">
    <property type="entry name" value="PHD_ING4_5"/>
    <property type="match status" value="1"/>
</dbReference>
<dbReference type="FunFam" id="3.30.40.10:FF:000016">
    <property type="entry name" value="Inhibitor of growth protein"/>
    <property type="match status" value="1"/>
</dbReference>
<evidence type="ECO:0000256" key="4">
    <source>
        <dbReference type="ARBA" id="ARBA00022771"/>
    </source>
</evidence>
<comment type="similarity">
    <text evidence="2 10">Belongs to the ING family.</text>
</comment>
<dbReference type="PROSITE" id="PS01359">
    <property type="entry name" value="ZF_PHD_1"/>
    <property type="match status" value="1"/>
</dbReference>
<dbReference type="PANTHER" id="PTHR10333">
    <property type="entry name" value="INHIBITOR OF GROWTH PROTEIN"/>
    <property type="match status" value="1"/>
</dbReference>
<evidence type="ECO:0000256" key="2">
    <source>
        <dbReference type="ARBA" id="ARBA00010210"/>
    </source>
</evidence>